<dbReference type="InterPro" id="IPR050189">
    <property type="entry name" value="MFS_Efflux_Transporters"/>
</dbReference>
<evidence type="ECO:0000259" key="7">
    <source>
        <dbReference type="PROSITE" id="PS50850"/>
    </source>
</evidence>
<feature type="transmembrane region" description="Helical" evidence="6">
    <location>
        <begin position="111"/>
        <end position="130"/>
    </location>
</feature>
<organism evidence="8 9">
    <name type="scientific">Raoultibacter timonensis</name>
    <dbReference type="NCBI Taxonomy" id="1907662"/>
    <lineage>
        <taxon>Bacteria</taxon>
        <taxon>Bacillati</taxon>
        <taxon>Actinomycetota</taxon>
        <taxon>Coriobacteriia</taxon>
        <taxon>Eggerthellales</taxon>
        <taxon>Eggerthellaceae</taxon>
        <taxon>Raoultibacter</taxon>
    </lineage>
</organism>
<keyword evidence="5 6" id="KW-0472">Membrane</keyword>
<keyword evidence="9" id="KW-1185">Reference proteome</keyword>
<comment type="subcellular location">
    <subcellularLocation>
        <location evidence="1">Cell membrane</location>
        <topology evidence="1">Multi-pass membrane protein</topology>
    </subcellularLocation>
</comment>
<dbReference type="InterPro" id="IPR011701">
    <property type="entry name" value="MFS"/>
</dbReference>
<keyword evidence="3 6" id="KW-0812">Transmembrane</keyword>
<feature type="transmembrane region" description="Helical" evidence="6">
    <location>
        <begin position="57"/>
        <end position="76"/>
    </location>
</feature>
<dbReference type="SUPFAM" id="SSF103473">
    <property type="entry name" value="MFS general substrate transporter"/>
    <property type="match status" value="1"/>
</dbReference>
<gene>
    <name evidence="8" type="ORF">CE91St30_26660</name>
</gene>
<dbReference type="EMBL" id="AP025564">
    <property type="protein sequence ID" value="BDE97333.1"/>
    <property type="molecule type" value="Genomic_DNA"/>
</dbReference>
<dbReference type="PANTHER" id="PTHR43124">
    <property type="entry name" value="PURINE EFFLUX PUMP PBUE"/>
    <property type="match status" value="1"/>
</dbReference>
<dbReference type="Proteomes" id="UP001320544">
    <property type="component" value="Chromosome"/>
</dbReference>
<name>A0ABN6ML74_9ACTN</name>
<feature type="transmembrane region" description="Helical" evidence="6">
    <location>
        <begin position="142"/>
        <end position="164"/>
    </location>
</feature>
<feature type="transmembrane region" description="Helical" evidence="6">
    <location>
        <begin position="219"/>
        <end position="239"/>
    </location>
</feature>
<feature type="domain" description="Major facilitator superfamily (MFS) profile" evidence="7">
    <location>
        <begin position="20"/>
        <end position="404"/>
    </location>
</feature>
<dbReference type="InterPro" id="IPR036259">
    <property type="entry name" value="MFS_trans_sf"/>
</dbReference>
<evidence type="ECO:0000256" key="2">
    <source>
        <dbReference type="ARBA" id="ARBA00022475"/>
    </source>
</evidence>
<sequence>MTEMKYTVSKEGIKLYNYRWVIIACMFVVHCCLNGALLILGGAALNVMSAFELDPQGFSLCMSVSFLTGAILGIPSGTLADRIGIRKVMILGLVVATIGAVWRVFAVDFWTLFLSSFVMGVALAALNANSAKLLRLWFPGRFMSVGMGIYVAGATVGSATAIACGQFVDIHAAFIVLAVLLGICVVVWAVFCKTHPDGEGGVNEPVFEHIGVVCRSKGLWITCILMFLIMGLSLTENGFQVAALTSPAAAGGLAWDPVLAATLTSATNVCVSIGGVLIPAIAARINKVKPVFIPAAFAMALLVAIAWFCGNPIITFVCFLCQGVLMGGVIPIGKTMPGLLPDIKPEHMGAAGGLQSTCQNLGAFIVPSYIVTPLAGSNYTSIFIGVIVLCILIGLVGFAHKETGATPAHDRTE</sequence>
<feature type="transmembrane region" description="Helical" evidence="6">
    <location>
        <begin position="170"/>
        <end position="191"/>
    </location>
</feature>
<evidence type="ECO:0000313" key="8">
    <source>
        <dbReference type="EMBL" id="BDE97333.1"/>
    </source>
</evidence>
<proteinExistence type="predicted"/>
<dbReference type="RefSeq" id="WP_180995248.1">
    <property type="nucleotide sequence ID" value="NZ_AP025564.1"/>
</dbReference>
<keyword evidence="2" id="KW-1003">Cell membrane</keyword>
<keyword evidence="4 6" id="KW-1133">Transmembrane helix</keyword>
<dbReference type="CDD" id="cd06174">
    <property type="entry name" value="MFS"/>
    <property type="match status" value="1"/>
</dbReference>
<evidence type="ECO:0000256" key="1">
    <source>
        <dbReference type="ARBA" id="ARBA00004651"/>
    </source>
</evidence>
<dbReference type="Pfam" id="PF07690">
    <property type="entry name" value="MFS_1"/>
    <property type="match status" value="1"/>
</dbReference>
<protein>
    <submittedName>
        <fullName evidence="8">MFS transporter</fullName>
    </submittedName>
</protein>
<dbReference type="Gene3D" id="1.20.1250.20">
    <property type="entry name" value="MFS general substrate transporter like domains"/>
    <property type="match status" value="2"/>
</dbReference>
<dbReference type="PROSITE" id="PS50850">
    <property type="entry name" value="MFS"/>
    <property type="match status" value="1"/>
</dbReference>
<feature type="transmembrane region" description="Helical" evidence="6">
    <location>
        <begin position="88"/>
        <end position="105"/>
    </location>
</feature>
<feature type="transmembrane region" description="Helical" evidence="6">
    <location>
        <begin position="259"/>
        <end position="283"/>
    </location>
</feature>
<feature type="transmembrane region" description="Helical" evidence="6">
    <location>
        <begin position="20"/>
        <end position="45"/>
    </location>
</feature>
<feature type="transmembrane region" description="Helical" evidence="6">
    <location>
        <begin position="378"/>
        <end position="399"/>
    </location>
</feature>
<dbReference type="InterPro" id="IPR020846">
    <property type="entry name" value="MFS_dom"/>
</dbReference>
<evidence type="ECO:0000256" key="3">
    <source>
        <dbReference type="ARBA" id="ARBA00022692"/>
    </source>
</evidence>
<evidence type="ECO:0000256" key="6">
    <source>
        <dbReference type="SAM" id="Phobius"/>
    </source>
</evidence>
<evidence type="ECO:0000256" key="4">
    <source>
        <dbReference type="ARBA" id="ARBA00022989"/>
    </source>
</evidence>
<evidence type="ECO:0000313" key="9">
    <source>
        <dbReference type="Proteomes" id="UP001320544"/>
    </source>
</evidence>
<evidence type="ECO:0000256" key="5">
    <source>
        <dbReference type="ARBA" id="ARBA00023136"/>
    </source>
</evidence>
<reference evidence="8 9" key="1">
    <citation type="submission" date="2022-01" db="EMBL/GenBank/DDBJ databases">
        <title>Novel bile acid biosynthetic pathways are enriched in the microbiome of centenarians.</title>
        <authorList>
            <person name="Sato Y."/>
            <person name="Atarashi K."/>
            <person name="Plichta R.D."/>
            <person name="Arai Y."/>
            <person name="Sasajima S."/>
            <person name="Kearney M.S."/>
            <person name="Suda W."/>
            <person name="Takeshita K."/>
            <person name="Sasaki T."/>
            <person name="Okamoto S."/>
            <person name="Skelly N.A."/>
            <person name="Okamura Y."/>
            <person name="Vlamakis H."/>
            <person name="Li Y."/>
            <person name="Tanoue T."/>
            <person name="Takei H."/>
            <person name="Nittono H."/>
            <person name="Narushima S."/>
            <person name="Irie J."/>
            <person name="Itoh H."/>
            <person name="Moriya K."/>
            <person name="Sugiura Y."/>
            <person name="Suematsu M."/>
            <person name="Moritoki N."/>
            <person name="Shibata S."/>
            <person name="Littman R.D."/>
            <person name="Fischbach A.M."/>
            <person name="Uwamino Y."/>
            <person name="Inoue T."/>
            <person name="Honda A."/>
            <person name="Hattori M."/>
            <person name="Murai T."/>
            <person name="Xavier J.R."/>
            <person name="Hirose N."/>
            <person name="Honda K."/>
        </authorList>
    </citation>
    <scope>NUCLEOTIDE SEQUENCE [LARGE SCALE GENOMIC DNA]</scope>
    <source>
        <strain evidence="8 9">CE91-St30</strain>
    </source>
</reference>
<dbReference type="PANTHER" id="PTHR43124:SF3">
    <property type="entry name" value="CHLORAMPHENICOL EFFLUX PUMP RV0191"/>
    <property type="match status" value="1"/>
</dbReference>
<accession>A0ABN6ML74</accession>
<feature type="transmembrane region" description="Helical" evidence="6">
    <location>
        <begin position="290"/>
        <end position="307"/>
    </location>
</feature>